<dbReference type="AlphaFoldDB" id="A0A0K0D552"/>
<accession>A0A0K0D552</accession>
<keyword evidence="1" id="KW-1185">Reference proteome</keyword>
<name>A0A0K0D552_ANGCA</name>
<reference evidence="1" key="1">
    <citation type="submission" date="2012-09" db="EMBL/GenBank/DDBJ databases">
        <authorList>
            <person name="Martin A.A."/>
        </authorList>
    </citation>
    <scope>NUCLEOTIDE SEQUENCE</scope>
</reference>
<dbReference type="Proteomes" id="UP000035642">
    <property type="component" value="Unassembled WGS sequence"/>
</dbReference>
<dbReference type="WBParaSite" id="ACAC_0000519701-mRNA-1">
    <property type="protein sequence ID" value="ACAC_0000519701-mRNA-1"/>
    <property type="gene ID" value="ACAC_0000519701"/>
</dbReference>
<protein>
    <submittedName>
        <fullName evidence="2">Uncharacterized protein</fullName>
    </submittedName>
</protein>
<organism evidence="1 2">
    <name type="scientific">Angiostrongylus cantonensis</name>
    <name type="common">Rat lungworm</name>
    <dbReference type="NCBI Taxonomy" id="6313"/>
    <lineage>
        <taxon>Eukaryota</taxon>
        <taxon>Metazoa</taxon>
        <taxon>Ecdysozoa</taxon>
        <taxon>Nematoda</taxon>
        <taxon>Chromadorea</taxon>
        <taxon>Rhabditida</taxon>
        <taxon>Rhabditina</taxon>
        <taxon>Rhabditomorpha</taxon>
        <taxon>Strongyloidea</taxon>
        <taxon>Metastrongylidae</taxon>
        <taxon>Angiostrongylus</taxon>
    </lineage>
</organism>
<proteinExistence type="predicted"/>
<sequence>LISRFQVVSMTPPPSARDGLVQFSRPSAPTPLVEHLQESSTQRPFAATSLAQSPLTGFPTLIPFEPNIDSIPNIDKPTSRSQSTSVPVLHSTVIKSIHHRIRTTPDPRIIQPPESLVIIGESDEEPTTTDNWHQPMASSSSPSSGLVNALIFPQLANTSGGVSLPNSFISEEISDSKLHSRGDSSGWTTQRCFPVLNFDNYYGQMRVYRRFCALVMNPRRCRTRARLFTPRSNGLDRRKTFVATAVLLPPSPLPAPLHHQRLLRHKLSRFVRM</sequence>
<reference evidence="2" key="2">
    <citation type="submission" date="2017-02" db="UniProtKB">
        <authorList>
            <consortium name="WormBaseParasite"/>
        </authorList>
    </citation>
    <scope>IDENTIFICATION</scope>
</reference>
<evidence type="ECO:0000313" key="2">
    <source>
        <dbReference type="WBParaSite" id="ACAC_0000519701-mRNA-1"/>
    </source>
</evidence>
<evidence type="ECO:0000313" key="1">
    <source>
        <dbReference type="Proteomes" id="UP000035642"/>
    </source>
</evidence>